<organism evidence="1 2">
    <name type="scientific">Streptomyces yokosukanensis</name>
    <dbReference type="NCBI Taxonomy" id="67386"/>
    <lineage>
        <taxon>Bacteria</taxon>
        <taxon>Bacillati</taxon>
        <taxon>Actinomycetota</taxon>
        <taxon>Actinomycetes</taxon>
        <taxon>Kitasatosporales</taxon>
        <taxon>Streptomycetaceae</taxon>
        <taxon>Streptomyces</taxon>
    </lineage>
</organism>
<comment type="caution">
    <text evidence="1">The sequence shown here is derived from an EMBL/GenBank/DDBJ whole genome shotgun (WGS) entry which is preliminary data.</text>
</comment>
<evidence type="ECO:0000313" key="2">
    <source>
        <dbReference type="Proteomes" id="UP000053127"/>
    </source>
</evidence>
<dbReference type="Proteomes" id="UP000053127">
    <property type="component" value="Unassembled WGS sequence"/>
</dbReference>
<name>A0A101NLF4_9ACTN</name>
<dbReference type="InterPro" id="IPR015075">
    <property type="entry name" value="AtaL"/>
</dbReference>
<dbReference type="RefSeq" id="WP_067136865.1">
    <property type="nucleotide sequence ID" value="NZ_JBFACD010000071.1"/>
</dbReference>
<dbReference type="InterPro" id="IPR023393">
    <property type="entry name" value="START-like_dom_sf"/>
</dbReference>
<dbReference type="EMBL" id="LMWN01000111">
    <property type="protein sequence ID" value="KUM95455.1"/>
    <property type="molecule type" value="Genomic_DNA"/>
</dbReference>
<sequence length="159" mass="17497">MFTIKAEARVNDDPDEPRLSAEQLYAALVRRARADSSRTPDLVPPGHVFEIIEDQGDRLTRRAVREDGKESLARVTFHGGRLVVVDFIDGWQRGVIAQMVTTTEGGELTLVFTALSEIPGIEHNSPEEVAIANSRRNVMGSAPDQTIAYARQLARSGDI</sequence>
<gene>
    <name evidence="1" type="ORF">AQI95_43140</name>
</gene>
<evidence type="ECO:0000313" key="1">
    <source>
        <dbReference type="EMBL" id="KUM95455.1"/>
    </source>
</evidence>
<dbReference type="Gene3D" id="3.30.530.20">
    <property type="match status" value="1"/>
</dbReference>
<dbReference type="Pfam" id="PF08982">
    <property type="entry name" value="AtaL"/>
    <property type="match status" value="1"/>
</dbReference>
<protein>
    <submittedName>
        <fullName evidence="1">Uncharacterized protein</fullName>
    </submittedName>
</protein>
<keyword evidence="2" id="KW-1185">Reference proteome</keyword>
<proteinExistence type="predicted"/>
<dbReference type="AlphaFoldDB" id="A0A101NLF4"/>
<accession>A0A101NLF4</accession>
<dbReference type="STRING" id="67386.AQI95_43140"/>
<dbReference type="SUPFAM" id="SSF55961">
    <property type="entry name" value="Bet v1-like"/>
    <property type="match status" value="1"/>
</dbReference>
<reference evidence="1 2" key="1">
    <citation type="submission" date="2015-10" db="EMBL/GenBank/DDBJ databases">
        <title>Draft genome sequence of Streptomyces yokosukanensis DSM 40224, type strain for the species Streptomyces yokosukanensis.</title>
        <authorList>
            <person name="Ruckert C."/>
            <person name="Winkler A."/>
            <person name="Kalinowski J."/>
            <person name="Kampfer P."/>
            <person name="Glaeser S."/>
        </authorList>
    </citation>
    <scope>NUCLEOTIDE SEQUENCE [LARGE SCALE GENOMIC DNA]</scope>
    <source>
        <strain evidence="1 2">DSM 40224</strain>
    </source>
</reference>